<evidence type="ECO:0000256" key="4">
    <source>
        <dbReference type="ARBA" id="ARBA00010772"/>
    </source>
</evidence>
<dbReference type="STRING" id="1095630.A0A2J6SXL0"/>
<reference evidence="18 19" key="1">
    <citation type="submission" date="2016-04" db="EMBL/GenBank/DDBJ databases">
        <title>A degradative enzymes factory behind the ericoid mycorrhizal symbiosis.</title>
        <authorList>
            <consortium name="DOE Joint Genome Institute"/>
            <person name="Martino E."/>
            <person name="Morin E."/>
            <person name="Grelet G."/>
            <person name="Kuo A."/>
            <person name="Kohler A."/>
            <person name="Daghino S."/>
            <person name="Barry K."/>
            <person name="Choi C."/>
            <person name="Cichocki N."/>
            <person name="Clum A."/>
            <person name="Copeland A."/>
            <person name="Hainaut M."/>
            <person name="Haridas S."/>
            <person name="Labutti K."/>
            <person name="Lindquist E."/>
            <person name="Lipzen A."/>
            <person name="Khouja H.-R."/>
            <person name="Murat C."/>
            <person name="Ohm R."/>
            <person name="Olson A."/>
            <person name="Spatafora J."/>
            <person name="Veneault-Fourrey C."/>
            <person name="Henrissat B."/>
            <person name="Grigoriev I."/>
            <person name="Martin F."/>
            <person name="Perotto S."/>
        </authorList>
    </citation>
    <scope>NUCLEOTIDE SEQUENCE [LARGE SCALE GENOMIC DNA]</scope>
    <source>
        <strain evidence="18 19">E</strain>
    </source>
</reference>
<proteinExistence type="inferred from homology"/>
<dbReference type="PROSITE" id="PS00965">
    <property type="entry name" value="PMI_I_1"/>
    <property type="match status" value="1"/>
</dbReference>
<accession>A0A2J6SXL0</accession>
<gene>
    <name evidence="18" type="ORF">K444DRAFT_655057</name>
</gene>
<dbReference type="OrthoDB" id="6605218at2759"/>
<dbReference type="PRINTS" id="PR00714">
    <property type="entry name" value="MAN6PISMRASE"/>
</dbReference>
<comment type="catalytic activity">
    <reaction evidence="1">
        <text>D-mannose 6-phosphate = D-fructose 6-phosphate</text>
        <dbReference type="Rhea" id="RHEA:12356"/>
        <dbReference type="ChEBI" id="CHEBI:58735"/>
        <dbReference type="ChEBI" id="CHEBI:61527"/>
        <dbReference type="EC" id="5.3.1.8"/>
    </reaction>
</comment>
<dbReference type="PANTHER" id="PTHR10309:SF0">
    <property type="entry name" value="MANNOSE-6-PHOSPHATE ISOMERASE"/>
    <property type="match status" value="1"/>
</dbReference>
<dbReference type="Gene3D" id="1.10.441.10">
    <property type="entry name" value="Phosphomannose Isomerase, domain 2"/>
    <property type="match status" value="1"/>
</dbReference>
<dbReference type="InParanoid" id="A0A2J6SXL0"/>
<evidence type="ECO:0000256" key="9">
    <source>
        <dbReference type="ARBA" id="ARBA00023235"/>
    </source>
</evidence>
<comment type="cofactor">
    <cofactor evidence="13">
        <name>Zn(2+)</name>
        <dbReference type="ChEBI" id="CHEBI:29105"/>
    </cofactor>
    <text evidence="13">Binds 1 zinc ion per subunit.</text>
</comment>
<dbReference type="Pfam" id="PF20512">
    <property type="entry name" value="PMI_typeI_hel"/>
    <property type="match status" value="1"/>
</dbReference>
<feature type="binding site" evidence="13">
    <location>
        <position position="110"/>
    </location>
    <ligand>
        <name>Zn(2+)</name>
        <dbReference type="ChEBI" id="CHEBI:29105"/>
    </ligand>
</feature>
<evidence type="ECO:0000256" key="7">
    <source>
        <dbReference type="ARBA" id="ARBA00022723"/>
    </source>
</evidence>
<dbReference type="Pfam" id="PF20511">
    <property type="entry name" value="PMI_typeI_cat"/>
    <property type="match status" value="1"/>
</dbReference>
<evidence type="ECO:0000256" key="11">
    <source>
        <dbReference type="ARBA" id="ARBA00030762"/>
    </source>
</evidence>
<dbReference type="InterPro" id="IPR046457">
    <property type="entry name" value="PMI_typeI_cat"/>
</dbReference>
<organism evidence="18 19">
    <name type="scientific">Hyaloscypha bicolor E</name>
    <dbReference type="NCBI Taxonomy" id="1095630"/>
    <lineage>
        <taxon>Eukaryota</taxon>
        <taxon>Fungi</taxon>
        <taxon>Dikarya</taxon>
        <taxon>Ascomycota</taxon>
        <taxon>Pezizomycotina</taxon>
        <taxon>Leotiomycetes</taxon>
        <taxon>Helotiales</taxon>
        <taxon>Hyaloscyphaceae</taxon>
        <taxon>Hyaloscypha</taxon>
        <taxon>Hyaloscypha bicolor</taxon>
    </lineage>
</organism>
<evidence type="ECO:0000259" key="16">
    <source>
        <dbReference type="Pfam" id="PF20511"/>
    </source>
</evidence>
<name>A0A2J6SXL0_9HELO</name>
<dbReference type="SUPFAM" id="SSF51182">
    <property type="entry name" value="RmlC-like cupins"/>
    <property type="match status" value="1"/>
</dbReference>
<keyword evidence="19" id="KW-1185">Reference proteome</keyword>
<evidence type="ECO:0000313" key="19">
    <source>
        <dbReference type="Proteomes" id="UP000235371"/>
    </source>
</evidence>
<dbReference type="UniPathway" id="UPA00126">
    <property type="reaction ID" value="UER00423"/>
</dbReference>
<keyword evidence="9 18" id="KW-0413">Isomerase</keyword>
<dbReference type="InterPro" id="IPR018050">
    <property type="entry name" value="Pmannose_isomerase-type1_CS"/>
</dbReference>
<dbReference type="GO" id="GO:0005829">
    <property type="term" value="C:cytosol"/>
    <property type="evidence" value="ECO:0007669"/>
    <property type="project" value="TreeGrafter"/>
</dbReference>
<dbReference type="GO" id="GO:0005975">
    <property type="term" value="P:carbohydrate metabolic process"/>
    <property type="evidence" value="ECO:0007669"/>
    <property type="project" value="InterPro"/>
</dbReference>
<dbReference type="NCBIfam" id="TIGR00218">
    <property type="entry name" value="manA"/>
    <property type="match status" value="1"/>
</dbReference>
<evidence type="ECO:0000259" key="17">
    <source>
        <dbReference type="Pfam" id="PF20512"/>
    </source>
</evidence>
<feature type="binding site" evidence="13">
    <location>
        <position position="112"/>
    </location>
    <ligand>
        <name>Zn(2+)</name>
        <dbReference type="ChEBI" id="CHEBI:29105"/>
    </ligand>
</feature>
<evidence type="ECO:0000256" key="8">
    <source>
        <dbReference type="ARBA" id="ARBA00022833"/>
    </source>
</evidence>
<dbReference type="CDD" id="cd07011">
    <property type="entry name" value="cupin_PMI_type_I_N"/>
    <property type="match status" value="1"/>
</dbReference>
<evidence type="ECO:0000256" key="6">
    <source>
        <dbReference type="ARBA" id="ARBA00018236"/>
    </source>
</evidence>
<dbReference type="InterPro" id="IPR046458">
    <property type="entry name" value="PMI_typeI_hel"/>
</dbReference>
<dbReference type="EC" id="5.3.1.8" evidence="5"/>
<dbReference type="InterPro" id="IPR016305">
    <property type="entry name" value="Mannose-6-P_Isomerase"/>
</dbReference>
<evidence type="ECO:0000256" key="2">
    <source>
        <dbReference type="ARBA" id="ARBA00002564"/>
    </source>
</evidence>
<evidence type="ECO:0000313" key="18">
    <source>
        <dbReference type="EMBL" id="PMD55517.1"/>
    </source>
</evidence>
<evidence type="ECO:0000256" key="13">
    <source>
        <dbReference type="PIRSR" id="PIRSR001480-2"/>
    </source>
</evidence>
<dbReference type="GO" id="GO:0008270">
    <property type="term" value="F:zinc ion binding"/>
    <property type="evidence" value="ECO:0007669"/>
    <property type="project" value="InterPro"/>
</dbReference>
<dbReference type="Pfam" id="PF01238">
    <property type="entry name" value="PMI_typeI_C"/>
    <property type="match status" value="1"/>
</dbReference>
<dbReference type="PIRSF" id="PIRSF001480">
    <property type="entry name" value="Mannose-6-phosphate_isomerase"/>
    <property type="match status" value="1"/>
</dbReference>
<feature type="domain" description="Phosphomannose isomerase type I catalytic" evidence="16">
    <location>
        <begin position="8"/>
        <end position="153"/>
    </location>
</feature>
<comment type="function">
    <text evidence="2">Involved in the synthesis of the GDP-mannose and dolichol-phosphate-mannose required for a number of critical mannosyl transfer reactions.</text>
</comment>
<dbReference type="GO" id="GO:0004476">
    <property type="term" value="F:mannose-6-phosphate isomerase activity"/>
    <property type="evidence" value="ECO:0007669"/>
    <property type="project" value="UniProtKB-EC"/>
</dbReference>
<dbReference type="InterPro" id="IPR011051">
    <property type="entry name" value="RmlC_Cupin_sf"/>
</dbReference>
<feature type="domain" description="Phosphomannose isomerase type I C-terminal" evidence="15">
    <location>
        <begin position="350"/>
        <end position="398"/>
    </location>
</feature>
<dbReference type="AlphaFoldDB" id="A0A2J6SXL0"/>
<evidence type="ECO:0000256" key="12">
    <source>
        <dbReference type="PIRSR" id="PIRSR001480-1"/>
    </source>
</evidence>
<dbReference type="EMBL" id="KZ613855">
    <property type="protein sequence ID" value="PMD55517.1"/>
    <property type="molecule type" value="Genomic_DNA"/>
</dbReference>
<evidence type="ECO:0000256" key="5">
    <source>
        <dbReference type="ARBA" id="ARBA00011956"/>
    </source>
</evidence>
<evidence type="ECO:0000256" key="10">
    <source>
        <dbReference type="ARBA" id="ARBA00029741"/>
    </source>
</evidence>
<comment type="similarity">
    <text evidence="4 14">Belongs to the mannose-6-phosphate isomerase type 1 family.</text>
</comment>
<evidence type="ECO:0000256" key="1">
    <source>
        <dbReference type="ARBA" id="ARBA00000757"/>
    </source>
</evidence>
<dbReference type="GeneID" id="36594063"/>
<feature type="binding site" evidence="13">
    <location>
        <position position="283"/>
    </location>
    <ligand>
        <name>Zn(2+)</name>
        <dbReference type="ChEBI" id="CHEBI:29105"/>
    </ligand>
</feature>
<dbReference type="RefSeq" id="XP_024732421.1">
    <property type="nucleotide sequence ID" value="XM_024885986.1"/>
</dbReference>
<sequence>MSESASHLIRLRYQTQHNIWGKCGNQSLVRKLAISGSLANPLLAYDQPYAELWMGTHPTLPSHDFNTNRPLLKIIQEKPHLLSETISHRFGTDLPFLFKVLSINKALSIQAHPDKVLAERLHLLDSAVYPDKNHKPEMVIALTTFETLCGFRSVEELSGLLSRIGPFQQLVGDEATQGVHLAARMGNDSDQEAEIAIRNAFVALLAADSERVKACCRELVVLAQSSKERRSQNTGLESPGLAELVIRIYEEHPDDIGLFIMFFMNHVRLDPGEALFIQSGELHAYLKGDVIECMASSNNIIRAGFTHKIKDIEHLIPLLNFSDGLPRRIAPVPNNGVKFSEHQSPSVSTAVLYNPPAEEYKVGRITLGHKGTQANFGPTIGPSILICEQGKGTISVDGNIDNIELGYVFFLADGAFVKLENSSDELFISYGAFCGAGGA</sequence>
<protein>
    <recommendedName>
        <fullName evidence="6">Mannose-6-phosphate isomerase</fullName>
        <ecNumber evidence="5">5.3.1.8</ecNumber>
    </recommendedName>
    <alternativeName>
        <fullName evidence="10">Phosphohexomutase</fullName>
    </alternativeName>
    <alternativeName>
        <fullName evidence="11">Phosphomannose isomerase</fullName>
    </alternativeName>
</protein>
<evidence type="ECO:0000259" key="15">
    <source>
        <dbReference type="Pfam" id="PF01238"/>
    </source>
</evidence>
<evidence type="ECO:0000256" key="14">
    <source>
        <dbReference type="RuleBase" id="RU004189"/>
    </source>
</evidence>
<keyword evidence="7 13" id="KW-0479">Metal-binding</keyword>
<evidence type="ECO:0000256" key="3">
    <source>
        <dbReference type="ARBA" id="ARBA00004666"/>
    </source>
</evidence>
<feature type="domain" description="Phosphomannose isomerase type I helical insertion" evidence="17">
    <location>
        <begin position="170"/>
        <end position="264"/>
    </location>
</feature>
<feature type="active site" evidence="12">
    <location>
        <position position="302"/>
    </location>
</feature>
<dbReference type="Proteomes" id="UP000235371">
    <property type="component" value="Unassembled WGS sequence"/>
</dbReference>
<dbReference type="PANTHER" id="PTHR10309">
    <property type="entry name" value="MANNOSE-6-PHOSPHATE ISOMERASE"/>
    <property type="match status" value="1"/>
</dbReference>
<feature type="binding site" evidence="13">
    <location>
        <position position="137"/>
    </location>
    <ligand>
        <name>Zn(2+)</name>
        <dbReference type="ChEBI" id="CHEBI:29105"/>
    </ligand>
</feature>
<dbReference type="InterPro" id="IPR001250">
    <property type="entry name" value="Man6P_Isoase-1"/>
</dbReference>
<dbReference type="Gene3D" id="2.60.120.10">
    <property type="entry name" value="Jelly Rolls"/>
    <property type="match status" value="2"/>
</dbReference>
<comment type="pathway">
    <text evidence="3">Nucleotide-sugar biosynthesis; GDP-alpha-D-mannose biosynthesis; alpha-D-mannose 1-phosphate from D-fructose 6-phosphate: step 1/2.</text>
</comment>
<dbReference type="GO" id="GO:0009298">
    <property type="term" value="P:GDP-mannose biosynthetic process"/>
    <property type="evidence" value="ECO:0007669"/>
    <property type="project" value="UniProtKB-UniPathway"/>
</dbReference>
<dbReference type="InterPro" id="IPR046456">
    <property type="entry name" value="PMI_typeI_C"/>
</dbReference>
<dbReference type="InterPro" id="IPR014710">
    <property type="entry name" value="RmlC-like_jellyroll"/>
</dbReference>
<keyword evidence="8 13" id="KW-0862">Zinc</keyword>